<reference evidence="9 10" key="1">
    <citation type="submission" date="2017-04" db="EMBL/GenBank/DDBJ databases">
        <authorList>
            <person name="Afonso C.L."/>
            <person name="Miller P.J."/>
            <person name="Scott M.A."/>
            <person name="Spackman E."/>
            <person name="Goraichik I."/>
            <person name="Dimitrov K.M."/>
            <person name="Suarez D.L."/>
            <person name="Swayne D.E."/>
        </authorList>
    </citation>
    <scope>NUCLEOTIDE SEQUENCE [LARGE SCALE GENOMIC DNA]</scope>
    <source>
        <strain evidence="9 10">DSM 11622</strain>
    </source>
</reference>
<evidence type="ECO:0000256" key="3">
    <source>
        <dbReference type="ARBA" id="ARBA00022452"/>
    </source>
</evidence>
<keyword evidence="10" id="KW-1185">Reference proteome</keyword>
<proteinExistence type="inferred from homology"/>
<evidence type="ECO:0000313" key="10">
    <source>
        <dbReference type="Proteomes" id="UP000192266"/>
    </source>
</evidence>
<evidence type="ECO:0000256" key="4">
    <source>
        <dbReference type="ARBA" id="ARBA00022692"/>
    </source>
</evidence>
<dbReference type="InterPro" id="IPR023996">
    <property type="entry name" value="TonB-dep_OMP_SusC/RagA"/>
</dbReference>
<protein>
    <submittedName>
        <fullName evidence="9">TonB-dependent receptor plug</fullName>
    </submittedName>
</protein>
<sequence>MFILVDQTHLIHFYCMKKILLMSFLLIVTLLQQVTAQDRSISGRVTDRQTGEGLPGVTILVKGTSNGISTNSDGTFTLAVPSTGTTLVFSSIGYVTQEQPIGTNNQVNVSLAADTKALSEVVVVGYGSQSKALVTGAITSVDAKEFQGQPIAGVDQALQGRASGVQVTANSGTPGGGISVRIRGNNSISASSDPLYVVDGVPINTGSYSNIGVGNQQLNALSDINPNDIASIEILKDAAAAAIYGSRAANGVVLITTKRGQAGRTKITFDAYKGVQETIKRLDVLDGQQSQDIINESRVNVGLAPRYVEANPTAQQALFTGASTNWQDEIFRTAGISNYTLTASGGDERTRFLLSGSYFDQEGIIIASGFKRGSMRLNIDNKISDRIRVGVNVTGSRSLSNRIANDNNIYGVLSAAILLGSQTPLRNADGSFGRDPFSSVENPVAAATLPTLEARSNRMIGNIYAEADILKDLRLRTTLGADYLNLKEDRFIPSTLLQGAGSNGIGNANSRYDVLWQTENTLTYTKSLGDHNITLLAGQSAIKSTQEGITTTVSGFATNKIKRLAAGSVRTEASSDGTLWTLLSYFGRVNYDYKGRYILSGSLRRDGSSRFGVQNKYGVFPAVSGSWRISEEAFFPEQKFVNELKVRGGYGQTGNFEIGNFASRNLYGVGAGNLANYNQIAGLVPTQIGVDDLTWEKSAEVNVGLDVGLLDSRLLFSANVFKKQADRLLLNRQLPLTSGFLSVTQNIGSLENKGLELELTTQNVKNDAFTWTTNFNMSFIRNEVTSLVNDAPFQAGFANRVQVGSPLGSFYGYVVDRIYQSQEEIDADNARARELAGRTTVFYQAAGTRPGDIRFRDLDGDGMIGQADQDIIGSAQPKFFGGINNQLSFKGFDLGFFFQYQSGNEIYNNTRAFAEGMNGQFGQLASVLDRWRPDAPNTDMPRAAFGDPNNNRRTSTRFLEDGSYLRLKTLTLGYNIPEAFTKVMRVQTARLYLSGQNVLTFTNYSGLDPEINTFSGSNTSLGTDFLTFPQARTFQVGVNLGF</sequence>
<feature type="domain" description="TonB-dependent receptor plug" evidence="8">
    <location>
        <begin position="134"/>
        <end position="252"/>
    </location>
</feature>
<comment type="subcellular location">
    <subcellularLocation>
        <location evidence="1 7">Cell outer membrane</location>
        <topology evidence="1 7">Multi-pass membrane protein</topology>
    </subcellularLocation>
</comment>
<dbReference type="Pfam" id="PF13715">
    <property type="entry name" value="CarbopepD_reg_2"/>
    <property type="match status" value="1"/>
</dbReference>
<comment type="similarity">
    <text evidence="7">Belongs to the TonB-dependent receptor family.</text>
</comment>
<keyword evidence="5 7" id="KW-0472">Membrane</keyword>
<dbReference type="PROSITE" id="PS52016">
    <property type="entry name" value="TONB_DEPENDENT_REC_3"/>
    <property type="match status" value="1"/>
</dbReference>
<keyword evidence="4 7" id="KW-0812">Transmembrane</keyword>
<accession>A0A1W1VV91</accession>
<dbReference type="FunFam" id="2.170.130.10:FF:000008">
    <property type="entry name" value="SusC/RagA family TonB-linked outer membrane protein"/>
    <property type="match status" value="1"/>
</dbReference>
<dbReference type="STRING" id="645990.SAMN00120144_0345"/>
<dbReference type="AlphaFoldDB" id="A0A1W1VV91"/>
<name>A0A1W1VV91_9BACT</name>
<dbReference type="GO" id="GO:0009279">
    <property type="term" value="C:cell outer membrane"/>
    <property type="evidence" value="ECO:0007669"/>
    <property type="project" value="UniProtKB-SubCell"/>
</dbReference>
<dbReference type="EMBL" id="FWWW01000075">
    <property type="protein sequence ID" value="SMB97297.1"/>
    <property type="molecule type" value="Genomic_DNA"/>
</dbReference>
<dbReference type="Gene3D" id="2.170.130.10">
    <property type="entry name" value="TonB-dependent receptor, plug domain"/>
    <property type="match status" value="1"/>
</dbReference>
<dbReference type="InterPro" id="IPR008969">
    <property type="entry name" value="CarboxyPept-like_regulatory"/>
</dbReference>
<dbReference type="InterPro" id="IPR036942">
    <property type="entry name" value="Beta-barrel_TonB_sf"/>
</dbReference>
<organism evidence="9 10">
    <name type="scientific">Hymenobacter roseosalivarius DSM 11622</name>
    <dbReference type="NCBI Taxonomy" id="645990"/>
    <lineage>
        <taxon>Bacteria</taxon>
        <taxon>Pseudomonadati</taxon>
        <taxon>Bacteroidota</taxon>
        <taxon>Cytophagia</taxon>
        <taxon>Cytophagales</taxon>
        <taxon>Hymenobacteraceae</taxon>
        <taxon>Hymenobacter</taxon>
    </lineage>
</organism>
<evidence type="ECO:0000256" key="1">
    <source>
        <dbReference type="ARBA" id="ARBA00004571"/>
    </source>
</evidence>
<keyword evidence="6 7" id="KW-0998">Cell outer membrane</keyword>
<dbReference type="NCBIfam" id="TIGR04056">
    <property type="entry name" value="OMP_RagA_SusC"/>
    <property type="match status" value="1"/>
</dbReference>
<dbReference type="Gene3D" id="2.60.40.1120">
    <property type="entry name" value="Carboxypeptidase-like, regulatory domain"/>
    <property type="match status" value="1"/>
</dbReference>
<dbReference type="InterPro" id="IPR012910">
    <property type="entry name" value="Plug_dom"/>
</dbReference>
<dbReference type="InterPro" id="IPR023997">
    <property type="entry name" value="TonB-dep_OMP_SusC/RagA_CS"/>
</dbReference>
<keyword evidence="3 7" id="KW-1134">Transmembrane beta strand</keyword>
<evidence type="ECO:0000256" key="6">
    <source>
        <dbReference type="ARBA" id="ARBA00023237"/>
    </source>
</evidence>
<keyword evidence="9" id="KW-0675">Receptor</keyword>
<evidence type="ECO:0000259" key="8">
    <source>
        <dbReference type="Pfam" id="PF07715"/>
    </source>
</evidence>
<dbReference type="NCBIfam" id="TIGR04057">
    <property type="entry name" value="SusC_RagA_signa"/>
    <property type="match status" value="1"/>
</dbReference>
<dbReference type="InterPro" id="IPR039426">
    <property type="entry name" value="TonB-dep_rcpt-like"/>
</dbReference>
<dbReference type="SUPFAM" id="SSF49464">
    <property type="entry name" value="Carboxypeptidase regulatory domain-like"/>
    <property type="match status" value="1"/>
</dbReference>
<dbReference type="Gene3D" id="2.40.170.20">
    <property type="entry name" value="TonB-dependent receptor, beta-barrel domain"/>
    <property type="match status" value="1"/>
</dbReference>
<dbReference type="Proteomes" id="UP000192266">
    <property type="component" value="Unassembled WGS sequence"/>
</dbReference>
<dbReference type="Pfam" id="PF07715">
    <property type="entry name" value="Plug"/>
    <property type="match status" value="1"/>
</dbReference>
<evidence type="ECO:0000256" key="2">
    <source>
        <dbReference type="ARBA" id="ARBA00022448"/>
    </source>
</evidence>
<dbReference type="InterPro" id="IPR037066">
    <property type="entry name" value="Plug_dom_sf"/>
</dbReference>
<evidence type="ECO:0000256" key="5">
    <source>
        <dbReference type="ARBA" id="ARBA00023136"/>
    </source>
</evidence>
<evidence type="ECO:0000256" key="7">
    <source>
        <dbReference type="PROSITE-ProRule" id="PRU01360"/>
    </source>
</evidence>
<keyword evidence="2 7" id="KW-0813">Transport</keyword>
<gene>
    <name evidence="9" type="ORF">SAMN00120144_0345</name>
</gene>
<evidence type="ECO:0000313" key="9">
    <source>
        <dbReference type="EMBL" id="SMB97297.1"/>
    </source>
</evidence>
<dbReference type="SUPFAM" id="SSF56935">
    <property type="entry name" value="Porins"/>
    <property type="match status" value="1"/>
</dbReference>